<sequence>MYYFKVSLFNTWNPRDVKISSDVNLLSLKYILGKFPKIENKFFEDLEENIKKKPHYFSQDSIKRVVGPEKEEYDISNWFFLWGFDFKKRGYQLLIQIDKEGKRRISKKNCN</sequence>
<dbReference type="EMBL" id="BART01012912">
    <property type="protein sequence ID" value="GAG86903.1"/>
    <property type="molecule type" value="Genomic_DNA"/>
</dbReference>
<comment type="caution">
    <text evidence="1">The sequence shown here is derived from an EMBL/GenBank/DDBJ whole genome shotgun (WGS) entry which is preliminary data.</text>
</comment>
<protein>
    <submittedName>
        <fullName evidence="1">Uncharacterized protein</fullName>
    </submittedName>
</protein>
<dbReference type="AlphaFoldDB" id="X1BRU6"/>
<gene>
    <name evidence="1" type="ORF">S01H4_26689</name>
</gene>
<name>X1BRU6_9ZZZZ</name>
<accession>X1BRU6</accession>
<reference evidence="1" key="1">
    <citation type="journal article" date="2014" name="Front. Microbiol.">
        <title>High frequency of phylogenetically diverse reductive dehalogenase-homologous genes in deep subseafloor sedimentary metagenomes.</title>
        <authorList>
            <person name="Kawai M."/>
            <person name="Futagami T."/>
            <person name="Toyoda A."/>
            <person name="Takaki Y."/>
            <person name="Nishi S."/>
            <person name="Hori S."/>
            <person name="Arai W."/>
            <person name="Tsubouchi T."/>
            <person name="Morono Y."/>
            <person name="Uchiyama I."/>
            <person name="Ito T."/>
            <person name="Fujiyama A."/>
            <person name="Inagaki F."/>
            <person name="Takami H."/>
        </authorList>
    </citation>
    <scope>NUCLEOTIDE SEQUENCE</scope>
    <source>
        <strain evidence="1">Expedition CK06-06</strain>
    </source>
</reference>
<proteinExistence type="predicted"/>
<organism evidence="1">
    <name type="scientific">marine sediment metagenome</name>
    <dbReference type="NCBI Taxonomy" id="412755"/>
    <lineage>
        <taxon>unclassified sequences</taxon>
        <taxon>metagenomes</taxon>
        <taxon>ecological metagenomes</taxon>
    </lineage>
</organism>
<evidence type="ECO:0000313" key="1">
    <source>
        <dbReference type="EMBL" id="GAG86903.1"/>
    </source>
</evidence>